<protein>
    <submittedName>
        <fullName evidence="1">Uncharacterized protein</fullName>
    </submittedName>
</protein>
<proteinExistence type="predicted"/>
<accession>A0A0F6B9P1</accession>
<sequence length="34" mass="3762">MMSKACQKEIQTLKNKKRLAITSRNKSEGLPDGG</sequence>
<dbReference type="HOGENOM" id="CLU_3375882_0_0_6"/>
<evidence type="ECO:0000313" key="2">
    <source>
        <dbReference type="Proteomes" id="UP000002695"/>
    </source>
</evidence>
<gene>
    <name evidence="1" type="ordered locus">STM14_4886</name>
</gene>
<dbReference type="KEGG" id="seo:STM14_4886"/>
<name>A0A0F6B9P1_SALT1</name>
<dbReference type="EMBL" id="CP001363">
    <property type="protein sequence ID" value="ACY91243.1"/>
    <property type="molecule type" value="Genomic_DNA"/>
</dbReference>
<dbReference type="AlphaFoldDB" id="A0A0F6B9P1"/>
<dbReference type="Proteomes" id="UP000002695">
    <property type="component" value="Chromosome"/>
</dbReference>
<organism evidence="1 2">
    <name type="scientific">Salmonella typhimurium (strain 14028s / SGSC 2262)</name>
    <dbReference type="NCBI Taxonomy" id="588858"/>
    <lineage>
        <taxon>Bacteria</taxon>
        <taxon>Pseudomonadati</taxon>
        <taxon>Pseudomonadota</taxon>
        <taxon>Gammaproteobacteria</taxon>
        <taxon>Enterobacterales</taxon>
        <taxon>Enterobacteriaceae</taxon>
        <taxon>Salmonella</taxon>
    </lineage>
</organism>
<reference evidence="1 2" key="1">
    <citation type="journal article" date="2010" name="J. Bacteriol.">
        <title>Short-term signatures of evolutionary change in the Salmonella enterica serovar typhimurium 14028 genome.</title>
        <authorList>
            <person name="Jarvik T."/>
            <person name="Smillie C."/>
            <person name="Groisman E.A."/>
            <person name="Ochman H."/>
        </authorList>
    </citation>
    <scope>NUCLEOTIDE SEQUENCE [LARGE SCALE GENOMIC DNA]</scope>
    <source>
        <strain evidence="2">14028s / SGSC 2262</strain>
    </source>
</reference>
<evidence type="ECO:0000313" key="1">
    <source>
        <dbReference type="EMBL" id="ACY91243.1"/>
    </source>
</evidence>
<keyword evidence="2" id="KW-1185">Reference proteome</keyword>